<dbReference type="Pfam" id="PF00790">
    <property type="entry name" value="VHS"/>
    <property type="match status" value="1"/>
</dbReference>
<dbReference type="InParanoid" id="A0A6P8IXP1"/>
<dbReference type="Gene3D" id="1.20.58.160">
    <property type="match status" value="1"/>
</dbReference>
<evidence type="ECO:0000256" key="4">
    <source>
        <dbReference type="SAM" id="MobiDB-lite"/>
    </source>
</evidence>
<feature type="compositionally biased region" description="Basic and acidic residues" evidence="4">
    <location>
        <begin position="544"/>
        <end position="553"/>
    </location>
</feature>
<name>A0A6P8IXP1_ACTTE</name>
<dbReference type="GO" id="GO:0035091">
    <property type="term" value="F:phosphatidylinositol binding"/>
    <property type="evidence" value="ECO:0007669"/>
    <property type="project" value="InterPro"/>
</dbReference>
<evidence type="ECO:0000259" key="5">
    <source>
        <dbReference type="PROSITE" id="PS50179"/>
    </source>
</evidence>
<gene>
    <name evidence="8" type="primary">LOC116306054</name>
</gene>
<dbReference type="GeneID" id="116306054"/>
<dbReference type="InterPro" id="IPR008942">
    <property type="entry name" value="ENTH_VHS"/>
</dbReference>
<dbReference type="GO" id="GO:0016020">
    <property type="term" value="C:membrane"/>
    <property type="evidence" value="ECO:0007669"/>
    <property type="project" value="TreeGrafter"/>
</dbReference>
<dbReference type="SMART" id="SM00288">
    <property type="entry name" value="VHS"/>
    <property type="match status" value="1"/>
</dbReference>
<keyword evidence="3" id="KW-0653">Protein transport</keyword>
<dbReference type="PROSITE" id="PS50909">
    <property type="entry name" value="GAT"/>
    <property type="match status" value="1"/>
</dbReference>
<evidence type="ECO:0000256" key="3">
    <source>
        <dbReference type="ARBA" id="ARBA00022927"/>
    </source>
</evidence>
<evidence type="ECO:0000256" key="1">
    <source>
        <dbReference type="ARBA" id="ARBA00007708"/>
    </source>
</evidence>
<dbReference type="InterPro" id="IPR014645">
    <property type="entry name" value="TOM1"/>
</dbReference>
<feature type="compositionally biased region" description="Polar residues" evidence="4">
    <location>
        <begin position="439"/>
        <end position="453"/>
    </location>
</feature>
<evidence type="ECO:0000313" key="8">
    <source>
        <dbReference type="RefSeq" id="XP_031571944.1"/>
    </source>
</evidence>
<keyword evidence="2" id="KW-0813">Transport</keyword>
<sequence length="553" mass="60835">MASLFASNPFSSPVGQRIERATDGALASEDWALNLEICDIINETEEGPKDAIKAIRKRLTNNKNFKSVILTLTVLESCVKNCGHRFHVLVAKKDFLEEMTKILNPKVNAPQVVQEKILSLLQDWADAFRNSPDMGNILHTYESLRNQGIEFPPKDLDTLSPIFTPERSQPERPVAPLGGSPSHQPSAAPPPNMQPPTHQLPTHQPPPAAVTGPINPTPEQLAKLRSDLDIVQGNVQVMSEMLTEMTPGQEEAGDLELLQELNRTCRAMQQRLMVLLEQVANEEVVGELLRTNDDINNVFIRYDRYERFRQAQSKPAEPPRPAPTTVPPMPPRPAAQTVSPADINLTEASSDALISFDEPSLSTLAEADGDAGATNGVTSQLQGLDIKKTNQEPDVAASVTHDDEFDMFAQSRKSTFEESRQSGTTYSDNQQPMDRLITDSLSINKSQANSSSAEVKPTEPRSGDSTQQGQTSATKHEPPMESIESWLGEENVAKEEEASGQAETLSSQDFDQFLAERAASGGQRSNSAKSGSQRPKQRQMQMENKTEDEFFGL</sequence>
<dbReference type="Pfam" id="PF03127">
    <property type="entry name" value="GAT"/>
    <property type="match status" value="1"/>
</dbReference>
<feature type="compositionally biased region" description="Polar residues" evidence="4">
    <location>
        <begin position="421"/>
        <end position="432"/>
    </location>
</feature>
<comment type="similarity">
    <text evidence="1">Belongs to the TOM1 family.</text>
</comment>
<proteinExistence type="inferred from homology"/>
<feature type="region of interest" description="Disordered" evidence="4">
    <location>
        <begin position="309"/>
        <end position="337"/>
    </location>
</feature>
<dbReference type="OrthoDB" id="2018246at2759"/>
<evidence type="ECO:0000259" key="6">
    <source>
        <dbReference type="PROSITE" id="PS50909"/>
    </source>
</evidence>
<dbReference type="KEGG" id="aten:116306054"/>
<dbReference type="InterPro" id="IPR004152">
    <property type="entry name" value="GAT_dom"/>
</dbReference>
<feature type="domain" description="GAT" evidence="6">
    <location>
        <begin position="219"/>
        <end position="307"/>
    </location>
</feature>
<dbReference type="GO" id="GO:0007165">
    <property type="term" value="P:signal transduction"/>
    <property type="evidence" value="ECO:0007669"/>
    <property type="project" value="TreeGrafter"/>
</dbReference>
<evidence type="ECO:0000313" key="7">
    <source>
        <dbReference type="Proteomes" id="UP000515163"/>
    </source>
</evidence>
<feature type="compositionally biased region" description="Polar residues" evidence="4">
    <location>
        <begin position="501"/>
        <end position="510"/>
    </location>
</feature>
<dbReference type="CDD" id="cd03565">
    <property type="entry name" value="VHS_Tom1_like"/>
    <property type="match status" value="1"/>
</dbReference>
<dbReference type="Gene3D" id="1.25.40.90">
    <property type="match status" value="1"/>
</dbReference>
<feature type="domain" description="VHS" evidence="5">
    <location>
        <begin position="21"/>
        <end position="152"/>
    </location>
</feature>
<reference evidence="8" key="1">
    <citation type="submission" date="2025-08" db="UniProtKB">
        <authorList>
            <consortium name="RefSeq"/>
        </authorList>
    </citation>
    <scope>IDENTIFICATION</scope>
    <source>
        <tissue evidence="8">Tentacle</tissue>
    </source>
</reference>
<dbReference type="GO" id="GO:0015031">
    <property type="term" value="P:protein transport"/>
    <property type="evidence" value="ECO:0007669"/>
    <property type="project" value="UniProtKB-KW"/>
</dbReference>
<dbReference type="PANTHER" id="PTHR13856:SF137">
    <property type="entry name" value="GH05942P"/>
    <property type="match status" value="1"/>
</dbReference>
<dbReference type="GO" id="GO:0043130">
    <property type="term" value="F:ubiquitin binding"/>
    <property type="evidence" value="ECO:0007669"/>
    <property type="project" value="InterPro"/>
</dbReference>
<dbReference type="PANTHER" id="PTHR13856">
    <property type="entry name" value="VHS DOMAIN CONTAINING PROTEIN FAMILY"/>
    <property type="match status" value="1"/>
</dbReference>
<feature type="region of interest" description="Disordered" evidence="4">
    <location>
        <begin position="412"/>
        <end position="553"/>
    </location>
</feature>
<feature type="compositionally biased region" description="Pro residues" evidence="4">
    <location>
        <begin position="316"/>
        <end position="333"/>
    </location>
</feature>
<protein>
    <submittedName>
        <fullName evidence="8">TOM1-like protein 2 isoform X1</fullName>
    </submittedName>
</protein>
<dbReference type="InterPro" id="IPR038425">
    <property type="entry name" value="GAT_sf"/>
</dbReference>
<dbReference type="Proteomes" id="UP000515163">
    <property type="component" value="Unplaced"/>
</dbReference>
<dbReference type="PIRSF" id="PIRSF036948">
    <property type="entry name" value="TOM1"/>
    <property type="match status" value="1"/>
</dbReference>
<dbReference type="InterPro" id="IPR002014">
    <property type="entry name" value="VHS_dom"/>
</dbReference>
<dbReference type="RefSeq" id="XP_031571944.1">
    <property type="nucleotide sequence ID" value="XM_031716084.1"/>
</dbReference>
<feature type="compositionally biased region" description="Polar residues" evidence="4">
    <location>
        <begin position="463"/>
        <end position="473"/>
    </location>
</feature>
<evidence type="ECO:0000256" key="2">
    <source>
        <dbReference type="ARBA" id="ARBA00022448"/>
    </source>
</evidence>
<keyword evidence="7" id="KW-1185">Reference proteome</keyword>
<dbReference type="FunCoup" id="A0A6P8IXP1">
    <property type="interactions" value="1052"/>
</dbReference>
<feature type="compositionally biased region" description="Polar residues" evidence="4">
    <location>
        <begin position="522"/>
        <end position="543"/>
    </location>
</feature>
<organism evidence="7 8">
    <name type="scientific">Actinia tenebrosa</name>
    <name type="common">Australian red waratah sea anemone</name>
    <dbReference type="NCBI Taxonomy" id="6105"/>
    <lineage>
        <taxon>Eukaryota</taxon>
        <taxon>Metazoa</taxon>
        <taxon>Cnidaria</taxon>
        <taxon>Anthozoa</taxon>
        <taxon>Hexacorallia</taxon>
        <taxon>Actiniaria</taxon>
        <taxon>Actiniidae</taxon>
        <taxon>Actinia</taxon>
    </lineage>
</organism>
<dbReference type="CDD" id="cd14233">
    <property type="entry name" value="GAT_TOM1_like"/>
    <property type="match status" value="1"/>
</dbReference>
<accession>A0A6P8IXP1</accession>
<dbReference type="GO" id="GO:0005768">
    <property type="term" value="C:endosome"/>
    <property type="evidence" value="ECO:0007669"/>
    <property type="project" value="TreeGrafter"/>
</dbReference>
<dbReference type="GO" id="GO:0030276">
    <property type="term" value="F:clathrin binding"/>
    <property type="evidence" value="ECO:0007669"/>
    <property type="project" value="TreeGrafter"/>
</dbReference>
<dbReference type="SUPFAM" id="SSF48464">
    <property type="entry name" value="ENTH/VHS domain"/>
    <property type="match status" value="1"/>
</dbReference>
<dbReference type="SUPFAM" id="SSF89009">
    <property type="entry name" value="GAT-like domain"/>
    <property type="match status" value="1"/>
</dbReference>
<feature type="region of interest" description="Disordered" evidence="4">
    <location>
        <begin position="155"/>
        <end position="218"/>
    </location>
</feature>
<dbReference type="AlphaFoldDB" id="A0A6P8IXP1"/>
<dbReference type="PROSITE" id="PS50179">
    <property type="entry name" value="VHS"/>
    <property type="match status" value="1"/>
</dbReference>